<dbReference type="InterPro" id="IPR055170">
    <property type="entry name" value="GFO_IDH_MocA-like_dom"/>
</dbReference>
<evidence type="ECO:0000259" key="1">
    <source>
        <dbReference type="Pfam" id="PF01408"/>
    </source>
</evidence>
<dbReference type="Pfam" id="PF01408">
    <property type="entry name" value="GFO_IDH_MocA"/>
    <property type="match status" value="1"/>
</dbReference>
<dbReference type="InterPro" id="IPR036291">
    <property type="entry name" value="NAD(P)-bd_dom_sf"/>
</dbReference>
<evidence type="ECO:0000259" key="2">
    <source>
        <dbReference type="Pfam" id="PF22725"/>
    </source>
</evidence>
<dbReference type="Gene3D" id="3.40.50.720">
    <property type="entry name" value="NAD(P)-binding Rossmann-like Domain"/>
    <property type="match status" value="1"/>
</dbReference>
<dbReference type="RefSeq" id="WP_252816180.1">
    <property type="nucleotide sequence ID" value="NZ_JAMXQS010000002.1"/>
</dbReference>
<dbReference type="PANTHER" id="PTHR43377">
    <property type="entry name" value="BILIVERDIN REDUCTASE A"/>
    <property type="match status" value="1"/>
</dbReference>
<name>A0ABT1C4P2_9HYPH</name>
<evidence type="ECO:0000313" key="3">
    <source>
        <dbReference type="EMBL" id="MCO6048921.1"/>
    </source>
</evidence>
<evidence type="ECO:0000313" key="4">
    <source>
        <dbReference type="Proteomes" id="UP001205906"/>
    </source>
</evidence>
<dbReference type="Pfam" id="PF22725">
    <property type="entry name" value="GFO_IDH_MocA_C3"/>
    <property type="match status" value="1"/>
</dbReference>
<keyword evidence="4" id="KW-1185">Reference proteome</keyword>
<sequence length="357" mass="38747">MTAAPIPTSPLRVMVAGLGNMGRSHALAYATNPGFEIVGLVNRSGVPLPGLLAGLSIRQSFEDTLQSEKPDLVAIATYSDSHADYAVQAMEAGAHVFVEKPLATTVADAQRVVDAAKANNRKLVVGYILRHHPSWERLIAEARALGGPFVFRMNLNQQSSGPTWATHKQLMQTTSPIVDCGVHYLDVMCQITDAPPVEVRGMGVRLSQEIAPDMYNYGHLQVLFADGSVGWYEAGWGPMMSETAFFVKDVISPNGCVSIVVAEGTRSDDIDAHTKTSVIRRHRAEMDANGRFVSPDENISMAGEPGHQDLCDREQAFVLKAIREDLDLSRHMDDAVRSLAVCLAADESVRSGKPVRL</sequence>
<dbReference type="PANTHER" id="PTHR43377:SF1">
    <property type="entry name" value="BILIVERDIN REDUCTASE A"/>
    <property type="match status" value="1"/>
</dbReference>
<organism evidence="3 4">
    <name type="scientific">Mesorhizobium liriopis</name>
    <dbReference type="NCBI Taxonomy" id="2953882"/>
    <lineage>
        <taxon>Bacteria</taxon>
        <taxon>Pseudomonadati</taxon>
        <taxon>Pseudomonadota</taxon>
        <taxon>Alphaproteobacteria</taxon>
        <taxon>Hyphomicrobiales</taxon>
        <taxon>Phyllobacteriaceae</taxon>
        <taxon>Mesorhizobium</taxon>
    </lineage>
</organism>
<dbReference type="Gene3D" id="3.30.360.10">
    <property type="entry name" value="Dihydrodipicolinate Reductase, domain 2"/>
    <property type="match status" value="1"/>
</dbReference>
<feature type="domain" description="GFO/IDH/MocA-like oxidoreductase" evidence="2">
    <location>
        <begin position="141"/>
        <end position="236"/>
    </location>
</feature>
<dbReference type="InterPro" id="IPR051450">
    <property type="entry name" value="Gfo/Idh/MocA_Oxidoreductases"/>
</dbReference>
<comment type="caution">
    <text evidence="3">The sequence shown here is derived from an EMBL/GenBank/DDBJ whole genome shotgun (WGS) entry which is preliminary data.</text>
</comment>
<accession>A0ABT1C4P2</accession>
<dbReference type="InterPro" id="IPR000683">
    <property type="entry name" value="Gfo/Idh/MocA-like_OxRdtase_N"/>
</dbReference>
<protein>
    <submittedName>
        <fullName evidence="3">Gfo/Idh/MocA family oxidoreductase</fullName>
    </submittedName>
</protein>
<dbReference type="Proteomes" id="UP001205906">
    <property type="component" value="Unassembled WGS sequence"/>
</dbReference>
<dbReference type="SUPFAM" id="SSF55347">
    <property type="entry name" value="Glyceraldehyde-3-phosphate dehydrogenase-like, C-terminal domain"/>
    <property type="match status" value="1"/>
</dbReference>
<gene>
    <name evidence="3" type="ORF">NGM99_03850</name>
</gene>
<proteinExistence type="predicted"/>
<reference evidence="3 4" key="1">
    <citation type="submission" date="2022-06" db="EMBL/GenBank/DDBJ databases">
        <title>Mesorhizobium sp. strain RP14 Genome sequencing and assembly.</title>
        <authorList>
            <person name="Kim I."/>
        </authorList>
    </citation>
    <scope>NUCLEOTIDE SEQUENCE [LARGE SCALE GENOMIC DNA]</scope>
    <source>
        <strain evidence="4">RP14(2022)</strain>
    </source>
</reference>
<dbReference type="EMBL" id="JAMXQS010000002">
    <property type="protein sequence ID" value="MCO6048921.1"/>
    <property type="molecule type" value="Genomic_DNA"/>
</dbReference>
<feature type="domain" description="Gfo/Idh/MocA-like oxidoreductase N-terminal" evidence="1">
    <location>
        <begin position="11"/>
        <end position="127"/>
    </location>
</feature>
<dbReference type="SUPFAM" id="SSF51735">
    <property type="entry name" value="NAD(P)-binding Rossmann-fold domains"/>
    <property type="match status" value="1"/>
</dbReference>